<proteinExistence type="predicted"/>
<keyword evidence="1" id="KW-0547">Nucleotide-binding</keyword>
<keyword evidence="2" id="KW-0067">ATP-binding</keyword>
<dbReference type="CDD" id="cd00009">
    <property type="entry name" value="AAA"/>
    <property type="match status" value="1"/>
</dbReference>
<dbReference type="InterPro" id="IPR025662">
    <property type="entry name" value="Sigma_54_int_dom_ATP-bd_1"/>
</dbReference>
<evidence type="ECO:0000256" key="5">
    <source>
        <dbReference type="ARBA" id="ARBA00023163"/>
    </source>
</evidence>
<dbReference type="PROSITE" id="PS00688">
    <property type="entry name" value="SIGMA54_INTERACT_3"/>
    <property type="match status" value="1"/>
</dbReference>
<comment type="caution">
    <text evidence="7">The sequence shown here is derived from an EMBL/GenBank/DDBJ whole genome shotgun (WGS) entry which is preliminary data.</text>
</comment>
<dbReference type="PROSITE" id="PS00675">
    <property type="entry name" value="SIGMA54_INTERACT_1"/>
    <property type="match status" value="1"/>
</dbReference>
<evidence type="ECO:0000256" key="3">
    <source>
        <dbReference type="ARBA" id="ARBA00023015"/>
    </source>
</evidence>
<reference evidence="7 8" key="1">
    <citation type="submission" date="2016-01" db="EMBL/GenBank/DDBJ databases">
        <authorList>
            <person name="McClelland M."/>
            <person name="Jain A."/>
            <person name="Saraogi P."/>
            <person name="Mendelson R."/>
            <person name="Westerman R."/>
            <person name="SanMiguel P."/>
            <person name="Csonka L."/>
        </authorList>
    </citation>
    <scope>NUCLEOTIDE SEQUENCE [LARGE SCALE GENOMIC DNA]</scope>
    <source>
        <strain evidence="7 8">PE8-15</strain>
    </source>
</reference>
<dbReference type="GO" id="GO:0005524">
    <property type="term" value="F:ATP binding"/>
    <property type="evidence" value="ECO:0007669"/>
    <property type="project" value="UniProtKB-KW"/>
</dbReference>
<dbReference type="InterPro" id="IPR035965">
    <property type="entry name" value="PAS-like_dom_sf"/>
</dbReference>
<dbReference type="EMBL" id="LRPH01000081">
    <property type="protein sequence ID" value="KWU56553.1"/>
    <property type="molecule type" value="Genomic_DNA"/>
</dbReference>
<dbReference type="SUPFAM" id="SSF55785">
    <property type="entry name" value="PYP-like sensor domain (PAS domain)"/>
    <property type="match status" value="1"/>
</dbReference>
<gene>
    <name evidence="7" type="ORF">AWW70_22390</name>
</gene>
<dbReference type="Gene3D" id="1.10.10.60">
    <property type="entry name" value="Homeodomain-like"/>
    <property type="match status" value="1"/>
</dbReference>
<dbReference type="InterPro" id="IPR000014">
    <property type="entry name" value="PAS"/>
</dbReference>
<dbReference type="PROSITE" id="PS50045">
    <property type="entry name" value="SIGMA54_INTERACT_4"/>
    <property type="match status" value="1"/>
</dbReference>
<organism evidence="7 8">
    <name type="scientific">Bacillus mycoides</name>
    <dbReference type="NCBI Taxonomy" id="1405"/>
    <lineage>
        <taxon>Bacteria</taxon>
        <taxon>Bacillati</taxon>
        <taxon>Bacillota</taxon>
        <taxon>Bacilli</taxon>
        <taxon>Bacillales</taxon>
        <taxon>Bacillaceae</taxon>
        <taxon>Bacillus</taxon>
        <taxon>Bacillus cereus group</taxon>
    </lineage>
</organism>
<dbReference type="Gene3D" id="3.40.50.300">
    <property type="entry name" value="P-loop containing nucleotide triphosphate hydrolases"/>
    <property type="match status" value="1"/>
</dbReference>
<dbReference type="InterPro" id="IPR027417">
    <property type="entry name" value="P-loop_NTPase"/>
</dbReference>
<dbReference type="InterPro" id="IPR002197">
    <property type="entry name" value="HTH_Fis"/>
</dbReference>
<dbReference type="SUPFAM" id="SSF46689">
    <property type="entry name" value="Homeodomain-like"/>
    <property type="match status" value="1"/>
</dbReference>
<keyword evidence="3" id="KW-0805">Transcription regulation</keyword>
<dbReference type="AlphaFoldDB" id="A0A109FY86"/>
<dbReference type="Pfam" id="PF25601">
    <property type="entry name" value="AAA_lid_14"/>
    <property type="match status" value="1"/>
</dbReference>
<dbReference type="Gene3D" id="1.10.8.60">
    <property type="match status" value="1"/>
</dbReference>
<sequence length="553" mass="63198">MTFSFPTIKEFIKILSIDCTSTIQHMKQEGKNFYYLPSSTEECSCAVIYEEDSFTTLIEAFSNNSAVVIVNENLDPICCVTAQQMIPFLYTSYNDLLAFYNTVIQTSDSSVTVIDDKECVRTWTDGAEKIFSVNHNEIIGQPITRFFDYKDLEILQSLHDGKSIIAQFHQPRPDLFVLINSNPVYCNDKIIGAVVSETDVTNQVVLNEKLFNMSHEMHRLEQEVAKYKDTSDPFLAMNGKSPVIQRTIQLARKVCSVKSTVLILGESGVGKEVFAKAIHEASETANAPFISINCGAIPEALFESELFGYERGAFSGANSKGKKGKIELAQGGTLFLDEIGEMPLDMQVKLLRVLQERKYYRVGGEKEINIDFRIIAATNRDLQEEMRKGTFREDLYYRLNVVSLLIPPLRERREDIIELTYYFLNDFSINYNRPIRDLPSNIMHELLHYNWPGNIRELRNVVERLVVFATDGIIKQEYLPFHTNETLDNHTAQSLLLSNNNMILSLQEEMDEHEKKVIERALRILDGNKLECAKQLGVTRATLYNRLKRLGLQ</sequence>
<dbReference type="InterPro" id="IPR058031">
    <property type="entry name" value="AAA_lid_NorR"/>
</dbReference>
<dbReference type="SMART" id="SM00382">
    <property type="entry name" value="AAA"/>
    <property type="match status" value="1"/>
</dbReference>
<evidence type="ECO:0000256" key="4">
    <source>
        <dbReference type="ARBA" id="ARBA00023125"/>
    </source>
</evidence>
<name>A0A109FY86_BACMY</name>
<dbReference type="Proteomes" id="UP000065797">
    <property type="component" value="Unassembled WGS sequence"/>
</dbReference>
<dbReference type="GO" id="GO:0043565">
    <property type="term" value="F:sequence-specific DNA binding"/>
    <property type="evidence" value="ECO:0007669"/>
    <property type="project" value="InterPro"/>
</dbReference>
<protein>
    <submittedName>
        <fullName evidence="7">Histidine kinase</fullName>
    </submittedName>
</protein>
<evidence type="ECO:0000259" key="6">
    <source>
        <dbReference type="PROSITE" id="PS50045"/>
    </source>
</evidence>
<keyword evidence="7" id="KW-0808">Transferase</keyword>
<dbReference type="GO" id="GO:0016301">
    <property type="term" value="F:kinase activity"/>
    <property type="evidence" value="ECO:0007669"/>
    <property type="project" value="UniProtKB-KW"/>
</dbReference>
<dbReference type="SMART" id="SM00091">
    <property type="entry name" value="PAS"/>
    <property type="match status" value="1"/>
</dbReference>
<dbReference type="Gene3D" id="3.30.450.20">
    <property type="entry name" value="PAS domain"/>
    <property type="match status" value="1"/>
</dbReference>
<accession>A0A109FY86</accession>
<dbReference type="PANTHER" id="PTHR32071">
    <property type="entry name" value="TRANSCRIPTIONAL REGULATORY PROTEIN"/>
    <property type="match status" value="1"/>
</dbReference>
<dbReference type="PRINTS" id="PR01590">
    <property type="entry name" value="HTHFIS"/>
</dbReference>
<dbReference type="InterPro" id="IPR009057">
    <property type="entry name" value="Homeodomain-like_sf"/>
</dbReference>
<dbReference type="Pfam" id="PF00158">
    <property type="entry name" value="Sigma54_activat"/>
    <property type="match status" value="1"/>
</dbReference>
<dbReference type="FunFam" id="3.40.50.300:FF:000006">
    <property type="entry name" value="DNA-binding transcriptional regulator NtrC"/>
    <property type="match status" value="1"/>
</dbReference>
<keyword evidence="4" id="KW-0238">DNA-binding</keyword>
<dbReference type="PANTHER" id="PTHR32071:SF57">
    <property type="entry name" value="C4-DICARBOXYLATE TRANSPORT TRANSCRIPTIONAL REGULATORY PROTEIN DCTD"/>
    <property type="match status" value="1"/>
</dbReference>
<dbReference type="Pfam" id="PF02954">
    <property type="entry name" value="HTH_8"/>
    <property type="match status" value="1"/>
</dbReference>
<keyword evidence="7" id="KW-0418">Kinase</keyword>
<evidence type="ECO:0000256" key="1">
    <source>
        <dbReference type="ARBA" id="ARBA00022741"/>
    </source>
</evidence>
<dbReference type="InterPro" id="IPR002078">
    <property type="entry name" value="Sigma_54_int"/>
</dbReference>
<dbReference type="InterPro" id="IPR025944">
    <property type="entry name" value="Sigma_54_int_dom_CS"/>
</dbReference>
<dbReference type="InterPro" id="IPR003593">
    <property type="entry name" value="AAA+_ATPase"/>
</dbReference>
<evidence type="ECO:0000313" key="8">
    <source>
        <dbReference type="Proteomes" id="UP000065797"/>
    </source>
</evidence>
<dbReference type="PROSITE" id="PS00676">
    <property type="entry name" value="SIGMA54_INTERACT_2"/>
    <property type="match status" value="1"/>
</dbReference>
<keyword evidence="5" id="KW-0804">Transcription</keyword>
<feature type="domain" description="Sigma-54 factor interaction" evidence="6">
    <location>
        <begin position="237"/>
        <end position="467"/>
    </location>
</feature>
<evidence type="ECO:0000313" key="7">
    <source>
        <dbReference type="EMBL" id="KWU56553.1"/>
    </source>
</evidence>
<dbReference type="InterPro" id="IPR025943">
    <property type="entry name" value="Sigma_54_int_dom_ATP-bd_2"/>
</dbReference>
<evidence type="ECO:0000256" key="2">
    <source>
        <dbReference type="ARBA" id="ARBA00022840"/>
    </source>
</evidence>
<dbReference type="GO" id="GO:0006355">
    <property type="term" value="P:regulation of DNA-templated transcription"/>
    <property type="evidence" value="ECO:0007669"/>
    <property type="project" value="InterPro"/>
</dbReference>
<dbReference type="RefSeq" id="WP_060751361.1">
    <property type="nucleotide sequence ID" value="NZ_LRPH01000081.1"/>
</dbReference>
<dbReference type="SUPFAM" id="SSF52540">
    <property type="entry name" value="P-loop containing nucleoside triphosphate hydrolases"/>
    <property type="match status" value="1"/>
</dbReference>